<dbReference type="GeneID" id="14537115"/>
<keyword evidence="2" id="KW-1185">Reference proteome</keyword>
<accession>H8WZ06</accession>
<proteinExistence type="predicted"/>
<dbReference type="OrthoDB" id="4022470at2759"/>
<evidence type="ECO:0000313" key="1">
    <source>
        <dbReference type="EMBL" id="CCG21638.1"/>
    </source>
</evidence>
<dbReference type="Proteomes" id="UP000005018">
    <property type="component" value="Chromosome 1"/>
</dbReference>
<organism evidence="1 2">
    <name type="scientific">Candida orthopsilosis (strain 90-125)</name>
    <name type="common">Yeast</name>
    <dbReference type="NCBI Taxonomy" id="1136231"/>
    <lineage>
        <taxon>Eukaryota</taxon>
        <taxon>Fungi</taxon>
        <taxon>Dikarya</taxon>
        <taxon>Ascomycota</taxon>
        <taxon>Saccharomycotina</taxon>
        <taxon>Pichiomycetes</taxon>
        <taxon>Debaryomycetaceae</taxon>
        <taxon>Candida/Lodderomyces clade</taxon>
        <taxon>Candida</taxon>
    </lineage>
</organism>
<sequence>MSTTSNNWSFSFYEESYDETFQSESEEDTKNYSKTSILPEENAEAVLENSKELPKSVYNPFLLTKMNYFRRKSSRVKLRVFDKRVVIPRSKVIQSIHQKNKKDADALVWQSTIHFNARKGCPTEQLISTFATMVGCKSSKITLVKEGDKSWYTIGV</sequence>
<dbReference type="EMBL" id="HE681719">
    <property type="protein sequence ID" value="CCG21638.1"/>
    <property type="molecule type" value="Genomic_DNA"/>
</dbReference>
<name>H8WZ06_CANO9</name>
<reference evidence="1 2" key="1">
    <citation type="journal article" date="2012" name="PLoS ONE">
        <title>Sequence and analysis of the genome of the pathogenic yeast Candida orthopsilosis.</title>
        <authorList>
            <person name="Riccombeni A."/>
            <person name="Vidanes G."/>
            <person name="Proux-Wera E."/>
            <person name="Wolfe K.H."/>
            <person name="Butler G."/>
        </authorList>
    </citation>
    <scope>NUCLEOTIDE SEQUENCE [LARGE SCALE GENOMIC DNA]</scope>
    <source>
        <strain evidence="1 2">Co 90-125</strain>
    </source>
</reference>
<gene>
    <name evidence="1" type="ORF">CORT_0A12530</name>
</gene>
<dbReference type="HOGENOM" id="CLU_1669145_0_0_1"/>
<dbReference type="RefSeq" id="XP_003867076.1">
    <property type="nucleotide sequence ID" value="XM_003867028.1"/>
</dbReference>
<protein>
    <submittedName>
        <fullName evidence="1">Uncharacterized protein</fullName>
    </submittedName>
</protein>
<dbReference type="AlphaFoldDB" id="H8WZ06"/>
<evidence type="ECO:0000313" key="2">
    <source>
        <dbReference type="Proteomes" id="UP000005018"/>
    </source>
</evidence>
<dbReference type="KEGG" id="cot:CORT_0A12530"/>